<gene>
    <name evidence="1" type="ORF">CTI12_AA390650</name>
</gene>
<evidence type="ECO:0000313" key="1">
    <source>
        <dbReference type="EMBL" id="PWA59676.1"/>
    </source>
</evidence>
<name>A0A2U1MEN0_ARTAN</name>
<proteinExistence type="predicted"/>
<dbReference type="AlphaFoldDB" id="A0A2U1MEN0"/>
<dbReference type="EMBL" id="PKPP01005561">
    <property type="protein sequence ID" value="PWA59676.1"/>
    <property type="molecule type" value="Genomic_DNA"/>
</dbReference>
<protein>
    <submittedName>
        <fullName evidence="1">Uncharacterized protein</fullName>
    </submittedName>
</protein>
<keyword evidence="2" id="KW-1185">Reference proteome</keyword>
<organism evidence="1 2">
    <name type="scientific">Artemisia annua</name>
    <name type="common">Sweet wormwood</name>
    <dbReference type="NCBI Taxonomy" id="35608"/>
    <lineage>
        <taxon>Eukaryota</taxon>
        <taxon>Viridiplantae</taxon>
        <taxon>Streptophyta</taxon>
        <taxon>Embryophyta</taxon>
        <taxon>Tracheophyta</taxon>
        <taxon>Spermatophyta</taxon>
        <taxon>Magnoliopsida</taxon>
        <taxon>eudicotyledons</taxon>
        <taxon>Gunneridae</taxon>
        <taxon>Pentapetalae</taxon>
        <taxon>asterids</taxon>
        <taxon>campanulids</taxon>
        <taxon>Asterales</taxon>
        <taxon>Asteraceae</taxon>
        <taxon>Asteroideae</taxon>
        <taxon>Anthemideae</taxon>
        <taxon>Artemisiinae</taxon>
        <taxon>Artemisia</taxon>
    </lineage>
</organism>
<accession>A0A2U1MEN0</accession>
<sequence length="356" mass="40810">MEHITKESVLLLNNGSVTFEDARALFNVLICLCAVDLSTFKARLEQLNIFVWKEVNGALVRIHGGDYELKILVRGLGRCYVVKGTKSFEDVIRMLEKQLKLSPGCYKLTYKHPIRSVGNVWVKTDRDWHFAVLISMLRGYYVLLNLEAADEDACDEDACYEDAYYEDACDENDLTDDDFYVEDFDEDDYVEPVFVEDPFDEDACDDVSANSMEHITKESILSLNNGSVTFEKARALFNGKFLIDLSTFKARLEQLDIFVWKQVNGALGLRFSVHGTKPFEDVIRMLEEDLNLSPGCYKLTYKYPNRSVGNVWVKTDRDWHSAVLLSKRRGYFVLLYLEVFASSQTADEDACDEPVK</sequence>
<evidence type="ECO:0000313" key="2">
    <source>
        <dbReference type="Proteomes" id="UP000245207"/>
    </source>
</evidence>
<comment type="caution">
    <text evidence="1">The sequence shown here is derived from an EMBL/GenBank/DDBJ whole genome shotgun (WGS) entry which is preliminary data.</text>
</comment>
<reference evidence="1 2" key="1">
    <citation type="journal article" date="2018" name="Mol. Plant">
        <title>The genome of Artemisia annua provides insight into the evolution of Asteraceae family and artemisinin biosynthesis.</title>
        <authorList>
            <person name="Shen Q."/>
            <person name="Zhang L."/>
            <person name="Liao Z."/>
            <person name="Wang S."/>
            <person name="Yan T."/>
            <person name="Shi P."/>
            <person name="Liu M."/>
            <person name="Fu X."/>
            <person name="Pan Q."/>
            <person name="Wang Y."/>
            <person name="Lv Z."/>
            <person name="Lu X."/>
            <person name="Zhang F."/>
            <person name="Jiang W."/>
            <person name="Ma Y."/>
            <person name="Chen M."/>
            <person name="Hao X."/>
            <person name="Li L."/>
            <person name="Tang Y."/>
            <person name="Lv G."/>
            <person name="Zhou Y."/>
            <person name="Sun X."/>
            <person name="Brodelius P.E."/>
            <person name="Rose J.K.C."/>
            <person name="Tang K."/>
        </authorList>
    </citation>
    <scope>NUCLEOTIDE SEQUENCE [LARGE SCALE GENOMIC DNA]</scope>
    <source>
        <strain evidence="2">cv. Huhao1</strain>
        <tissue evidence="1">Leaf</tissue>
    </source>
</reference>
<dbReference type="Proteomes" id="UP000245207">
    <property type="component" value="Unassembled WGS sequence"/>
</dbReference>